<evidence type="ECO:0000256" key="5">
    <source>
        <dbReference type="ARBA" id="ARBA00022723"/>
    </source>
</evidence>
<dbReference type="EC" id="5.3.3.2" evidence="11"/>
<accession>D1AW33</accession>
<feature type="binding site" evidence="11">
    <location>
        <position position="169"/>
    </location>
    <ligand>
        <name>FMN</name>
        <dbReference type="ChEBI" id="CHEBI:58210"/>
    </ligand>
</feature>
<comment type="caution">
    <text evidence="11">Lacks conserved residue(s) required for the propagation of feature annotation.</text>
</comment>
<feature type="binding site" evidence="11">
    <location>
        <position position="107"/>
    </location>
    <ligand>
        <name>FMN</name>
        <dbReference type="ChEBI" id="CHEBI:58210"/>
    </ligand>
</feature>
<gene>
    <name evidence="11" type="primary">fni</name>
    <name evidence="13" type="ordered locus">Smon_0009</name>
</gene>
<keyword evidence="3 11" id="KW-0285">Flavoprotein</keyword>
<name>D1AW33_STRM9</name>
<comment type="function">
    <text evidence="11">Involved in the biosynthesis of isoprenoids. Catalyzes the 1,3-allylic rearrangement of the homoallylic substrate isopentenyl (IPP) to its allylic isomer, dimethylallyl diphosphate (DMAPP).</text>
</comment>
<dbReference type="OrthoDB" id="9795032at2"/>
<dbReference type="KEGG" id="smf:Smon_0009"/>
<keyword evidence="8 11" id="KW-0414">Isoprene biosynthesis</keyword>
<feature type="binding site" evidence="11">
    <location>
        <position position="138"/>
    </location>
    <ligand>
        <name>Mg(2+)</name>
        <dbReference type="ChEBI" id="CHEBI:18420"/>
    </ligand>
</feature>
<dbReference type="AlphaFoldDB" id="D1AW33"/>
<keyword evidence="4 11" id="KW-0288">FMN</keyword>
<evidence type="ECO:0000256" key="2">
    <source>
        <dbReference type="ARBA" id="ARBA00022490"/>
    </source>
</evidence>
<dbReference type="GO" id="GO:0010181">
    <property type="term" value="F:FMN binding"/>
    <property type="evidence" value="ECO:0007669"/>
    <property type="project" value="UniProtKB-UniRule"/>
</dbReference>
<evidence type="ECO:0000256" key="8">
    <source>
        <dbReference type="ARBA" id="ARBA00023229"/>
    </source>
</evidence>
<feature type="binding site" evidence="11">
    <location>
        <begin position="3"/>
        <end position="4"/>
    </location>
    <ligand>
        <name>substrate</name>
    </ligand>
</feature>
<evidence type="ECO:0000256" key="7">
    <source>
        <dbReference type="ARBA" id="ARBA00022857"/>
    </source>
</evidence>
<dbReference type="Proteomes" id="UP000002072">
    <property type="component" value="Chromosome"/>
</dbReference>
<evidence type="ECO:0000256" key="4">
    <source>
        <dbReference type="ARBA" id="ARBA00022643"/>
    </source>
</evidence>
<comment type="subcellular location">
    <subcellularLocation>
        <location evidence="11">Cytoplasm</location>
    </subcellularLocation>
</comment>
<dbReference type="Gene3D" id="3.20.20.70">
    <property type="entry name" value="Aldolase class I"/>
    <property type="match status" value="1"/>
</dbReference>
<keyword evidence="6 11" id="KW-0460">Magnesium</keyword>
<sequence length="312" mass="35376">MNRKDDHLKFALDSMSKKNGFDEYMLEYISIPSFGLNDIDTRTKIGEVVFEYPFFINSITGGSEKGDKINKDLEYVSEKTGIFLFPGSYSPFLNKEEVSYPKNQGVNLGIDKPVNLHLEAISKTNAKFLQVHVNLIQEIVMPEGERNFETWESNLKDILSTVKIPVILKETGFGMGRGSFIKAKELGVKILDISGKGGTNFAQIENRRRNKEKKYYEEIGYYTTESLEIAKEFKDDFEIIASGGIRHPLDVVKALALGAKAVGISKTFLEILEVNGRDALIDTINTWKEDIRNIMLLTDSKNIEELRGKIRR</sequence>
<dbReference type="eggNOG" id="COG1304">
    <property type="taxonomic scope" value="Bacteria"/>
</dbReference>
<dbReference type="GeneID" id="29673289"/>
<dbReference type="InterPro" id="IPR000262">
    <property type="entry name" value="FMN-dep_DH"/>
</dbReference>
<keyword evidence="7 11" id="KW-0521">NADP</keyword>
<dbReference type="GO" id="GO:0016491">
    <property type="term" value="F:oxidoreductase activity"/>
    <property type="evidence" value="ECO:0007669"/>
    <property type="project" value="InterPro"/>
</dbReference>
<dbReference type="GO" id="GO:0004452">
    <property type="term" value="F:isopentenyl-diphosphate delta-isomerase activity"/>
    <property type="evidence" value="ECO:0007669"/>
    <property type="project" value="UniProtKB-UniRule"/>
</dbReference>
<comment type="cofactor">
    <cofactor evidence="1 11">
        <name>FMN</name>
        <dbReference type="ChEBI" id="CHEBI:58210"/>
    </cofactor>
</comment>
<dbReference type="STRING" id="519441.Smon_0009"/>
<dbReference type="GO" id="GO:0000287">
    <property type="term" value="F:magnesium ion binding"/>
    <property type="evidence" value="ECO:0007669"/>
    <property type="project" value="UniProtKB-UniRule"/>
</dbReference>
<evidence type="ECO:0000256" key="11">
    <source>
        <dbReference type="HAMAP-Rule" id="MF_00354"/>
    </source>
</evidence>
<evidence type="ECO:0000256" key="3">
    <source>
        <dbReference type="ARBA" id="ARBA00022630"/>
    </source>
</evidence>
<keyword evidence="2 11" id="KW-0963">Cytoplasm</keyword>
<reference evidence="13 14" key="1">
    <citation type="journal article" date="2009" name="Stand. Genomic Sci.">
        <title>Complete genome sequence of Streptobacillus moniliformis type strain (9901T).</title>
        <authorList>
            <person name="Nolan M."/>
            <person name="Gronow S."/>
            <person name="Lapidus A."/>
            <person name="Ivanova N."/>
            <person name="Copeland A."/>
            <person name="Lucas S."/>
            <person name="Del Rio T.G."/>
            <person name="Chen F."/>
            <person name="Tice H."/>
            <person name="Pitluck S."/>
            <person name="Cheng J.F."/>
            <person name="Sims D."/>
            <person name="Meincke L."/>
            <person name="Bruce D."/>
            <person name="Goodwin L."/>
            <person name="Brettin T."/>
            <person name="Han C."/>
            <person name="Detter J.C."/>
            <person name="Ovchinikova G."/>
            <person name="Pati A."/>
            <person name="Mavromatis K."/>
            <person name="Mikhailova N."/>
            <person name="Chen A."/>
            <person name="Palaniappan K."/>
            <person name="Land M."/>
            <person name="Hauser L."/>
            <person name="Chang Y.J."/>
            <person name="Jeffries C.D."/>
            <person name="Rohde M."/>
            <person name="Sproer C."/>
            <person name="Goker M."/>
            <person name="Bristow J."/>
            <person name="Eisen J.A."/>
            <person name="Markowitz V."/>
            <person name="Hugenholtz P."/>
            <person name="Kyrpides N.C."/>
            <person name="Klenk H.P."/>
            <person name="Chain P."/>
        </authorList>
    </citation>
    <scope>NUCLEOTIDE SEQUENCE [LARGE SCALE GENOMIC DNA]</scope>
    <source>
        <strain evidence="14">ATCC 14647 / DSM 12112 / NCTC 10651 / 9901</strain>
    </source>
</reference>
<evidence type="ECO:0000256" key="1">
    <source>
        <dbReference type="ARBA" id="ARBA00001917"/>
    </source>
</evidence>
<feature type="binding site" evidence="11">
    <location>
        <position position="137"/>
    </location>
    <ligand>
        <name>substrate</name>
    </ligand>
</feature>
<dbReference type="InterPro" id="IPR013785">
    <property type="entry name" value="Aldolase_TIM"/>
</dbReference>
<evidence type="ECO:0000256" key="9">
    <source>
        <dbReference type="ARBA" id="ARBA00023235"/>
    </source>
</evidence>
<dbReference type="EMBL" id="CP001779">
    <property type="protein sequence ID" value="ACZ00509.1"/>
    <property type="molecule type" value="Genomic_DNA"/>
</dbReference>
<comment type="similarity">
    <text evidence="11">Belongs to the IPP isomerase type 2 family.</text>
</comment>
<dbReference type="RefSeq" id="WP_012858067.1">
    <property type="nucleotide sequence ID" value="NC_013515.1"/>
</dbReference>
<feature type="binding site" evidence="11">
    <location>
        <position position="194"/>
    </location>
    <ligand>
        <name>FMN</name>
        <dbReference type="ChEBI" id="CHEBI:58210"/>
    </ligand>
</feature>
<dbReference type="PANTHER" id="PTHR43665">
    <property type="entry name" value="ISOPENTENYL-DIPHOSPHATE DELTA-ISOMERASE"/>
    <property type="match status" value="1"/>
</dbReference>
<keyword evidence="14" id="KW-1185">Reference proteome</keyword>
<evidence type="ECO:0000259" key="12">
    <source>
        <dbReference type="Pfam" id="PF01070"/>
    </source>
</evidence>
<evidence type="ECO:0000313" key="14">
    <source>
        <dbReference type="Proteomes" id="UP000002072"/>
    </source>
</evidence>
<dbReference type="GO" id="GO:0070402">
    <property type="term" value="F:NADPH binding"/>
    <property type="evidence" value="ECO:0007669"/>
    <property type="project" value="UniProtKB-UniRule"/>
</dbReference>
<comment type="subunit">
    <text evidence="10 11">Homooctamer. Dimer of tetramers.</text>
</comment>
<keyword evidence="9 11" id="KW-0413">Isomerase</keyword>
<feature type="binding site" evidence="11">
    <location>
        <position position="199"/>
    </location>
    <ligand>
        <name>FMN</name>
        <dbReference type="ChEBI" id="CHEBI:58210"/>
    </ligand>
</feature>
<protein>
    <recommendedName>
        <fullName evidence="11">Isopentenyl-diphosphate delta-isomerase</fullName>
        <shortName evidence="11">IPP isomerase</shortName>
        <ecNumber evidence="11">5.3.3.2</ecNumber>
    </recommendedName>
    <alternativeName>
        <fullName evidence="11">Isopentenyl diphosphate:dimethylallyl diphosphate isomerase</fullName>
    </alternativeName>
    <alternativeName>
        <fullName evidence="11">Isopentenyl pyrophosphate isomerase</fullName>
    </alternativeName>
    <alternativeName>
        <fullName evidence="11">Type 2 isopentenyl diphosphate isomerase</fullName>
        <shortName evidence="11">IDI-2</shortName>
    </alternativeName>
</protein>
<dbReference type="GO" id="GO:0005737">
    <property type="term" value="C:cytoplasm"/>
    <property type="evidence" value="ECO:0007669"/>
    <property type="project" value="UniProtKB-SubCell"/>
</dbReference>
<dbReference type="GO" id="GO:0008299">
    <property type="term" value="P:isoprenoid biosynthetic process"/>
    <property type="evidence" value="ECO:0007669"/>
    <property type="project" value="UniProtKB-UniRule"/>
</dbReference>
<comment type="cofactor">
    <cofactor evidence="11">
        <name>NADPH</name>
        <dbReference type="ChEBI" id="CHEBI:57783"/>
    </cofactor>
</comment>
<feature type="binding site" evidence="11">
    <location>
        <begin position="265"/>
        <end position="266"/>
    </location>
    <ligand>
        <name>FMN</name>
        <dbReference type="ChEBI" id="CHEBI:58210"/>
    </ligand>
</feature>
<feature type="binding site" evidence="11">
    <location>
        <position position="88"/>
    </location>
    <ligand>
        <name>FMN</name>
        <dbReference type="ChEBI" id="CHEBI:58210"/>
    </ligand>
</feature>
<comment type="cofactor">
    <cofactor evidence="11">
        <name>Mg(2+)</name>
        <dbReference type="ChEBI" id="CHEBI:18420"/>
    </cofactor>
</comment>
<feature type="binding site" evidence="11">
    <location>
        <begin position="58"/>
        <end position="60"/>
    </location>
    <ligand>
        <name>FMN</name>
        <dbReference type="ChEBI" id="CHEBI:58210"/>
    </ligand>
</feature>
<dbReference type="PANTHER" id="PTHR43665:SF1">
    <property type="entry name" value="ISOPENTENYL-DIPHOSPHATE DELTA-ISOMERASE"/>
    <property type="match status" value="1"/>
</dbReference>
<dbReference type="HOGENOM" id="CLU_065515_0_0_0"/>
<proteinExistence type="inferred from homology"/>
<dbReference type="SUPFAM" id="SSF51395">
    <property type="entry name" value="FMN-linked oxidoreductases"/>
    <property type="match status" value="1"/>
</dbReference>
<feature type="binding site" evidence="11">
    <location>
        <begin position="244"/>
        <end position="246"/>
    </location>
    <ligand>
        <name>FMN</name>
        <dbReference type="ChEBI" id="CHEBI:58210"/>
    </ligand>
</feature>
<dbReference type="HAMAP" id="MF_00354">
    <property type="entry name" value="Idi_2"/>
    <property type="match status" value="1"/>
</dbReference>
<evidence type="ECO:0000313" key="13">
    <source>
        <dbReference type="EMBL" id="ACZ00509.1"/>
    </source>
</evidence>
<dbReference type="InterPro" id="IPR011179">
    <property type="entry name" value="IPdP_isomerase"/>
</dbReference>
<comment type="catalytic activity">
    <reaction evidence="11">
        <text>isopentenyl diphosphate = dimethylallyl diphosphate</text>
        <dbReference type="Rhea" id="RHEA:23284"/>
        <dbReference type="ChEBI" id="CHEBI:57623"/>
        <dbReference type="ChEBI" id="CHEBI:128769"/>
        <dbReference type="EC" id="5.3.3.2"/>
    </reaction>
</comment>
<evidence type="ECO:0000256" key="6">
    <source>
        <dbReference type="ARBA" id="ARBA00022842"/>
    </source>
</evidence>
<dbReference type="Pfam" id="PF01070">
    <property type="entry name" value="FMN_dh"/>
    <property type="match status" value="1"/>
</dbReference>
<keyword evidence="5 11" id="KW-0479">Metal-binding</keyword>
<evidence type="ECO:0000256" key="10">
    <source>
        <dbReference type="ARBA" id="ARBA00025810"/>
    </source>
</evidence>
<organism evidence="13 14">
    <name type="scientific">Streptobacillus moniliformis (strain ATCC 14647 / DSM 12112 / NCTC 10651 / 9901)</name>
    <dbReference type="NCBI Taxonomy" id="519441"/>
    <lineage>
        <taxon>Bacteria</taxon>
        <taxon>Fusobacteriati</taxon>
        <taxon>Fusobacteriota</taxon>
        <taxon>Fusobacteriia</taxon>
        <taxon>Fusobacteriales</taxon>
        <taxon>Leptotrichiaceae</taxon>
        <taxon>Streptobacillus</taxon>
    </lineage>
</organism>
<dbReference type="NCBIfam" id="TIGR02151">
    <property type="entry name" value="IPP_isom_2"/>
    <property type="match status" value="1"/>
</dbReference>
<feature type="domain" description="FMN-dependent dehydrogenase" evidence="12">
    <location>
        <begin position="150"/>
        <end position="308"/>
    </location>
</feature>